<dbReference type="Gene3D" id="2.60.40.1900">
    <property type="entry name" value="Beta-microseminoprotein (PSP94) domain"/>
    <property type="match status" value="1"/>
</dbReference>
<dbReference type="AlphaFoldDB" id="A0A8W8HTB7"/>
<reference evidence="2" key="1">
    <citation type="submission" date="2022-08" db="UniProtKB">
        <authorList>
            <consortium name="EnsemblMetazoa"/>
        </authorList>
    </citation>
    <scope>IDENTIFICATION</scope>
    <source>
        <strain evidence="2">05x7-T-G4-1.051#20</strain>
    </source>
</reference>
<dbReference type="EnsemblMetazoa" id="G10867.2">
    <property type="protein sequence ID" value="G10867.2:cds"/>
    <property type="gene ID" value="G10867"/>
</dbReference>
<organism evidence="2 3">
    <name type="scientific">Magallana gigas</name>
    <name type="common">Pacific oyster</name>
    <name type="synonym">Crassostrea gigas</name>
    <dbReference type="NCBI Taxonomy" id="29159"/>
    <lineage>
        <taxon>Eukaryota</taxon>
        <taxon>Metazoa</taxon>
        <taxon>Spiralia</taxon>
        <taxon>Lophotrochozoa</taxon>
        <taxon>Mollusca</taxon>
        <taxon>Bivalvia</taxon>
        <taxon>Autobranchia</taxon>
        <taxon>Pteriomorphia</taxon>
        <taxon>Ostreida</taxon>
        <taxon>Ostreoidea</taxon>
        <taxon>Ostreidae</taxon>
        <taxon>Magallana</taxon>
    </lineage>
</organism>
<protein>
    <recommendedName>
        <fullName evidence="4">Beta-microseminoprotein-like</fullName>
    </recommendedName>
</protein>
<dbReference type="OMA" id="WMELPRD"/>
<name>A0A8W8HTB7_MAGGI</name>
<keyword evidence="3" id="KW-1185">Reference proteome</keyword>
<proteinExistence type="predicted"/>
<evidence type="ECO:0000313" key="2">
    <source>
        <dbReference type="EnsemblMetazoa" id="G10867.3:cds"/>
    </source>
</evidence>
<keyword evidence="1" id="KW-0732">Signal</keyword>
<dbReference type="EnsemblMetazoa" id="G10867.3">
    <property type="protein sequence ID" value="G10867.3:cds"/>
    <property type="gene ID" value="G10867"/>
</dbReference>
<feature type="chain" id="PRO_5042430692" description="Beta-microseminoprotein-like" evidence="1">
    <location>
        <begin position="21"/>
        <end position="112"/>
    </location>
</feature>
<feature type="signal peptide" evidence="1">
    <location>
        <begin position="1"/>
        <end position="20"/>
    </location>
</feature>
<accession>A0A8W8HTB7</accession>
<evidence type="ECO:0000256" key="1">
    <source>
        <dbReference type="SAM" id="SignalP"/>
    </source>
</evidence>
<dbReference type="EnsemblMetazoa" id="G10867.1">
    <property type="protein sequence ID" value="G10867.1:cds"/>
    <property type="gene ID" value="G10867"/>
</dbReference>
<evidence type="ECO:0008006" key="4">
    <source>
        <dbReference type="Google" id="ProtNLM"/>
    </source>
</evidence>
<dbReference type="OrthoDB" id="6141963at2759"/>
<evidence type="ECO:0000313" key="3">
    <source>
        <dbReference type="Proteomes" id="UP000005408"/>
    </source>
</evidence>
<sequence length="112" mass="12224">MERLTIFVSIFCVLFVYSEAGCWGERGNGYYCPYKGRAIMPGRSYEKTTGPNCFKCTCSEDGKSLNCCDTSTIITSFPPDKCKVILVGCDEVAVSKFDESKPCPGQTSGIKG</sequence>
<dbReference type="Proteomes" id="UP000005408">
    <property type="component" value="Unassembled WGS sequence"/>
</dbReference>